<keyword evidence="1" id="KW-1133">Transmembrane helix</keyword>
<keyword evidence="1" id="KW-0812">Transmembrane</keyword>
<dbReference type="OrthoDB" id="26176at2"/>
<dbReference type="EMBL" id="BJXL01000019">
    <property type="protein sequence ID" value="GEM82740.1"/>
    <property type="molecule type" value="Genomic_DNA"/>
</dbReference>
<feature type="transmembrane region" description="Helical" evidence="1">
    <location>
        <begin position="101"/>
        <end position="124"/>
    </location>
</feature>
<comment type="caution">
    <text evidence="2">The sequence shown here is derived from an EMBL/GenBank/DDBJ whole genome shotgun (WGS) entry which is preliminary data.</text>
</comment>
<feature type="transmembrane region" description="Helical" evidence="1">
    <location>
        <begin position="42"/>
        <end position="60"/>
    </location>
</feature>
<evidence type="ECO:0000313" key="2">
    <source>
        <dbReference type="EMBL" id="GEM82740.1"/>
    </source>
</evidence>
<protein>
    <recommendedName>
        <fullName evidence="4">DUF3054 domain-containing protein</fullName>
    </recommendedName>
</protein>
<organism evidence="2 3">
    <name type="scientific">Meiothermus hypogaeus NBRC 106114</name>
    <dbReference type="NCBI Taxonomy" id="1227553"/>
    <lineage>
        <taxon>Bacteria</taxon>
        <taxon>Thermotogati</taxon>
        <taxon>Deinococcota</taxon>
        <taxon>Deinococci</taxon>
        <taxon>Thermales</taxon>
        <taxon>Thermaceae</taxon>
        <taxon>Meiothermus</taxon>
    </lineage>
</organism>
<keyword evidence="1" id="KW-0472">Membrane</keyword>
<evidence type="ECO:0000256" key="1">
    <source>
        <dbReference type="SAM" id="Phobius"/>
    </source>
</evidence>
<feature type="transmembrane region" description="Helical" evidence="1">
    <location>
        <begin position="12"/>
        <end position="30"/>
    </location>
</feature>
<evidence type="ECO:0000313" key="3">
    <source>
        <dbReference type="Proteomes" id="UP000321197"/>
    </source>
</evidence>
<feature type="transmembrane region" description="Helical" evidence="1">
    <location>
        <begin position="72"/>
        <end position="89"/>
    </location>
</feature>
<dbReference type="Pfam" id="PF11255">
    <property type="entry name" value="DUF3054"/>
    <property type="match status" value="1"/>
</dbReference>
<gene>
    <name evidence="2" type="ORF">MHY01S_09060</name>
</gene>
<name>A0A511QZC2_9DEIN</name>
<accession>A0A511QZC2</accession>
<dbReference type="PANTHER" id="PTHR35283">
    <property type="entry name" value="T12C22.21 PROTEIN"/>
    <property type="match status" value="1"/>
</dbReference>
<dbReference type="AlphaFoldDB" id="A0A511QZC2"/>
<dbReference type="RefSeq" id="WP_119340286.1">
    <property type="nucleotide sequence ID" value="NZ_BJXL01000019.1"/>
</dbReference>
<proteinExistence type="predicted"/>
<reference evidence="2 3" key="1">
    <citation type="submission" date="2019-07" db="EMBL/GenBank/DDBJ databases">
        <title>Whole genome shotgun sequence of Meiothermus hypogaeus NBRC 106114.</title>
        <authorList>
            <person name="Hosoyama A."/>
            <person name="Uohara A."/>
            <person name="Ohji S."/>
            <person name="Ichikawa N."/>
        </authorList>
    </citation>
    <scope>NUCLEOTIDE SEQUENCE [LARGE SCALE GENOMIC DNA]</scope>
    <source>
        <strain evidence="2 3">NBRC 106114</strain>
    </source>
</reference>
<dbReference type="Proteomes" id="UP000321197">
    <property type="component" value="Unassembled WGS sequence"/>
</dbReference>
<dbReference type="InterPro" id="IPR021414">
    <property type="entry name" value="DUF3054"/>
</dbReference>
<evidence type="ECO:0008006" key="4">
    <source>
        <dbReference type="Google" id="ProtNLM"/>
    </source>
</evidence>
<dbReference type="PANTHER" id="PTHR35283:SF3">
    <property type="entry name" value="T12C22.21 PROTEIN"/>
    <property type="match status" value="1"/>
</dbReference>
<sequence length="131" mass="14781">MSITVKTRKTARLLAWGDAVCIALFAIIGLQSHGEPVSLSGIVRNALPILLVWWLVAPFLRTYTRPTWQNLLYTWAIAVSTGVWLRFMVLQKSFDTGYLVFWTVALGATLVLLLAWRALAILLLRRQQARA</sequence>